<keyword evidence="6" id="KW-0540">Nuclease</keyword>
<evidence type="ECO:0000313" key="15">
    <source>
        <dbReference type="EMBL" id="KAF3130967.1"/>
    </source>
</evidence>
<feature type="repeat" description="PPR" evidence="11">
    <location>
        <begin position="399"/>
        <end position="433"/>
    </location>
</feature>
<dbReference type="Pfam" id="PF13691">
    <property type="entry name" value="Lactamase_B_4"/>
    <property type="match status" value="1"/>
</dbReference>
<feature type="domain" description="Metallo-beta-lactamase" evidence="13">
    <location>
        <begin position="1447"/>
        <end position="1668"/>
    </location>
</feature>
<evidence type="ECO:0000256" key="8">
    <source>
        <dbReference type="ARBA" id="ARBA00022759"/>
    </source>
</evidence>
<evidence type="ECO:0000256" key="9">
    <source>
        <dbReference type="ARBA" id="ARBA00022801"/>
    </source>
</evidence>
<feature type="repeat" description="PPR" evidence="11">
    <location>
        <begin position="614"/>
        <end position="648"/>
    </location>
</feature>
<evidence type="ECO:0000256" key="2">
    <source>
        <dbReference type="ARBA" id="ARBA00001947"/>
    </source>
</evidence>
<feature type="compositionally biased region" description="Polar residues" evidence="12">
    <location>
        <begin position="1775"/>
        <end position="1785"/>
    </location>
</feature>
<accession>A0A7C8JLE4</accession>
<dbReference type="EMBL" id="WIQZ01000051">
    <property type="protein sequence ID" value="KAF3130967.1"/>
    <property type="molecule type" value="Genomic_DNA"/>
</dbReference>
<dbReference type="InterPro" id="IPR001279">
    <property type="entry name" value="Metallo-B-lactamas"/>
</dbReference>
<gene>
    <name evidence="15" type="ORF">TWF703_007961</name>
</gene>
<dbReference type="SUPFAM" id="SSF56281">
    <property type="entry name" value="Metallo-hydrolase/oxidoreductase"/>
    <property type="match status" value="2"/>
</dbReference>
<evidence type="ECO:0000256" key="5">
    <source>
        <dbReference type="ARBA" id="ARBA00022694"/>
    </source>
</evidence>
<feature type="compositionally biased region" description="Basic and acidic residues" evidence="12">
    <location>
        <begin position="1092"/>
        <end position="1104"/>
    </location>
</feature>
<evidence type="ECO:0000256" key="7">
    <source>
        <dbReference type="ARBA" id="ARBA00022723"/>
    </source>
</evidence>
<dbReference type="GO" id="GO:0046872">
    <property type="term" value="F:metal ion binding"/>
    <property type="evidence" value="ECO:0007669"/>
    <property type="project" value="UniProtKB-KW"/>
</dbReference>
<keyword evidence="9" id="KW-0378">Hydrolase</keyword>
<reference evidence="15 16" key="1">
    <citation type="submission" date="2019-06" db="EMBL/GenBank/DDBJ databases">
        <authorList>
            <person name="Palmer J.M."/>
        </authorList>
    </citation>
    <scope>NUCLEOTIDE SEQUENCE [LARGE SCALE GENOMIC DNA]</scope>
    <source>
        <strain evidence="15 16">TWF703</strain>
    </source>
</reference>
<evidence type="ECO:0000256" key="3">
    <source>
        <dbReference type="ARBA" id="ARBA00007823"/>
    </source>
</evidence>
<evidence type="ECO:0000256" key="1">
    <source>
        <dbReference type="ARBA" id="ARBA00000402"/>
    </source>
</evidence>
<evidence type="ECO:0000259" key="13">
    <source>
        <dbReference type="Pfam" id="PF12706"/>
    </source>
</evidence>
<evidence type="ECO:0000256" key="6">
    <source>
        <dbReference type="ARBA" id="ARBA00022722"/>
    </source>
</evidence>
<feature type="compositionally biased region" description="Basic and acidic residues" evidence="12">
    <location>
        <begin position="1074"/>
        <end position="1085"/>
    </location>
</feature>
<evidence type="ECO:0000313" key="16">
    <source>
        <dbReference type="Proteomes" id="UP000480548"/>
    </source>
</evidence>
<comment type="similarity">
    <text evidence="3">Belongs to the RNase Z family.</text>
</comment>
<dbReference type="Pfam" id="PF13812">
    <property type="entry name" value="PPR_3"/>
    <property type="match status" value="1"/>
</dbReference>
<organism evidence="15 16">
    <name type="scientific">Orbilia oligospora</name>
    <name type="common">Nematode-trapping fungus</name>
    <name type="synonym">Arthrobotrys oligospora</name>
    <dbReference type="NCBI Taxonomy" id="2813651"/>
    <lineage>
        <taxon>Eukaryota</taxon>
        <taxon>Fungi</taxon>
        <taxon>Dikarya</taxon>
        <taxon>Ascomycota</taxon>
        <taxon>Pezizomycotina</taxon>
        <taxon>Orbiliomycetes</taxon>
        <taxon>Orbiliales</taxon>
        <taxon>Orbiliaceae</taxon>
        <taxon>Orbilia</taxon>
    </lineage>
</organism>
<feature type="repeat" description="PPR" evidence="11">
    <location>
        <begin position="504"/>
        <end position="538"/>
    </location>
</feature>
<proteinExistence type="inferred from homology"/>
<protein>
    <recommendedName>
        <fullName evidence="4">ribonuclease Z</fullName>
        <ecNumber evidence="4">3.1.26.11</ecNumber>
    </recommendedName>
</protein>
<keyword evidence="10" id="KW-0862">Zinc</keyword>
<comment type="catalytic activity">
    <reaction evidence="1">
        <text>Endonucleolytic cleavage of RNA, removing extra 3' nucleotides from tRNA precursor, generating 3' termini of tRNAs. A 3'-hydroxy group is left at the tRNA terminus and a 5'-phosphoryl group is left at the trailer molecule.</text>
        <dbReference type="EC" id="3.1.26.11"/>
    </reaction>
</comment>
<dbReference type="NCBIfam" id="TIGR00756">
    <property type="entry name" value="PPR"/>
    <property type="match status" value="1"/>
</dbReference>
<dbReference type="Proteomes" id="UP000480548">
    <property type="component" value="Unassembled WGS sequence"/>
</dbReference>
<keyword evidence="5" id="KW-0819">tRNA processing</keyword>
<evidence type="ECO:0000256" key="12">
    <source>
        <dbReference type="SAM" id="MobiDB-lite"/>
    </source>
</evidence>
<feature type="domain" description="tRNase Z endonuclease" evidence="14">
    <location>
        <begin position="845"/>
        <end position="906"/>
    </location>
</feature>
<dbReference type="GO" id="GO:0005739">
    <property type="term" value="C:mitochondrion"/>
    <property type="evidence" value="ECO:0007669"/>
    <property type="project" value="TreeGrafter"/>
</dbReference>
<evidence type="ECO:0000256" key="4">
    <source>
        <dbReference type="ARBA" id="ARBA00012477"/>
    </source>
</evidence>
<evidence type="ECO:0000256" key="10">
    <source>
        <dbReference type="ARBA" id="ARBA00022833"/>
    </source>
</evidence>
<feature type="region of interest" description="Disordered" evidence="12">
    <location>
        <begin position="46"/>
        <end position="70"/>
    </location>
</feature>
<dbReference type="InterPro" id="IPR047151">
    <property type="entry name" value="RNZ2-like"/>
</dbReference>
<dbReference type="InterPro" id="IPR002885">
    <property type="entry name" value="PPR_rpt"/>
</dbReference>
<feature type="region of interest" description="Disordered" evidence="12">
    <location>
        <begin position="1769"/>
        <end position="1825"/>
    </location>
</feature>
<dbReference type="InterPro" id="IPR011990">
    <property type="entry name" value="TPR-like_helical_dom_sf"/>
</dbReference>
<dbReference type="InterPro" id="IPR027794">
    <property type="entry name" value="tRNase_Z_dom"/>
</dbReference>
<dbReference type="PANTHER" id="PTHR12553:SF49">
    <property type="entry name" value="ZINC PHOSPHODIESTERASE ELAC PROTEIN 2"/>
    <property type="match status" value="1"/>
</dbReference>
<dbReference type="Pfam" id="PF13041">
    <property type="entry name" value="PPR_2"/>
    <property type="match status" value="1"/>
</dbReference>
<keyword evidence="8" id="KW-0255">Endonuclease</keyword>
<dbReference type="GO" id="GO:0042781">
    <property type="term" value="F:3'-tRNA processing endoribonuclease activity"/>
    <property type="evidence" value="ECO:0007669"/>
    <property type="project" value="UniProtKB-EC"/>
</dbReference>
<dbReference type="PANTHER" id="PTHR12553">
    <property type="entry name" value="ZINC PHOSPHODIESTERASE ELAC PROTEIN 2"/>
    <property type="match status" value="1"/>
</dbReference>
<dbReference type="EC" id="3.1.26.11" evidence="4"/>
<comment type="caution">
    <text evidence="15">The sequence shown here is derived from an EMBL/GenBank/DDBJ whole genome shotgun (WGS) entry which is preliminary data.</text>
</comment>
<evidence type="ECO:0000259" key="14">
    <source>
        <dbReference type="Pfam" id="PF13691"/>
    </source>
</evidence>
<keyword evidence="7" id="KW-0479">Metal-binding</keyword>
<evidence type="ECO:0000256" key="11">
    <source>
        <dbReference type="PROSITE-ProRule" id="PRU00708"/>
    </source>
</evidence>
<dbReference type="GO" id="GO:1990180">
    <property type="term" value="P:mitochondrial tRNA 3'-end processing"/>
    <property type="evidence" value="ECO:0007669"/>
    <property type="project" value="TreeGrafter"/>
</dbReference>
<comment type="cofactor">
    <cofactor evidence="2">
        <name>Zn(2+)</name>
        <dbReference type="ChEBI" id="CHEBI:29105"/>
    </cofactor>
</comment>
<feature type="region of interest" description="Disordered" evidence="12">
    <location>
        <begin position="1074"/>
        <end position="1152"/>
    </location>
</feature>
<name>A0A7C8JLE4_ORBOL</name>
<dbReference type="Pfam" id="PF12706">
    <property type="entry name" value="Lactamase_B_2"/>
    <property type="match status" value="1"/>
</dbReference>
<dbReference type="Gene3D" id="1.25.40.10">
    <property type="entry name" value="Tetratricopeptide repeat domain"/>
    <property type="match status" value="3"/>
</dbReference>
<dbReference type="InterPro" id="IPR036866">
    <property type="entry name" value="RibonucZ/Hydroxyglut_hydro"/>
</dbReference>
<dbReference type="CDD" id="cd07718">
    <property type="entry name" value="RNaseZ_ELAC1_ELAC2-C-term-like_MBL-fold"/>
    <property type="match status" value="1"/>
</dbReference>
<sequence length="1825" mass="206228">MQRLVYVCASCRRSTAARILAHSRTTCRSVHTADINDAILKEPKPLSLNRNLGSPKPKLNRRKNVPLRYPDSNAPYRRGASFYNENTGDAACDDVDQLSMRLARDSILVRDVYRSFEGLLSKYDVPHSVAIRVMLLKHHFPRQLIGALIEHHRKLEGLPSLAEALRMLVSNGINDDKLWAEVMFEYIRTGFYDDAVDLWNYRLECQKDSPLTFGSGAPKEKTIRSTQNTPLGDWPNISQSPPVPAHCYPAVAALTAFIYSRRLMMTPTNFTDLMHFLAPNGEDVSALLPSNPEAGNILTEYAIDPKIVESTLATLQEFRPYSGQNLARFASIFDRLFIAAANKDLQEVTNIYEEAKQVIPEPKTRNYYINFINAFMQCGSRENGDLLWREMLNSGAIPTAKVWCSWLDGCAKARDIKLFQQSWDRMLSEGIVPDTVCWTIRMQMLFFLKQPESAKLCLQYMVDSQVPITTITINVAVEGLIRAGLHKDAFGLIQWGTNNGVELDTATYNLVLDSRSKLGQLEGVLETLNSMHKNRVPADIITYGVILRGMYNHSPTPPDLRFLQTILDEMQTAGIKPNIQFYNTVIHAMLHRFGDLKGAQYVLSLMPNETWRTSAITSAIFINHYARKNNIEAIEEVWRTMKRNNVAPDEVVYSATVMAYANVGMKTQMLGYLDEMERMRKRVSLTTYIWVLKSLMNMQDYQTAGDILAGMKVKGIDILGNKELRFIVRKLKEIVITAQRDAYGKGEDAMVEFSRSFSLQLQVIDNILRGTQQLFLPVKLAPCAHRTRAVYTTLLRQRLSFNGSIRPTTSTLAPNRDFNPSSQPILHGRLFSTSKAFGMKSYVELVTVPSRDNNSTLLMLHFDEKRYVFGQVAEGTQRMLGQNMVKMNRISDIFLSGKTEWSSTGGLTGLLLTMGDAKAIRDLERQQQLERKQAKYAVANPDGSMSNPYPPPPEPKGLTIHGGKNILSTMATTRNFVFRENSGINFHEYDFLEGSVVFKDDFVTVRPLRAFPRQGISTMTVEENRLREIEDIDLGSREQLKSIVDAMWNGKPGSLQVGKDDEDYVISLVTRLKEDEQRQRNEKAESSALPNKNHDRDIESESPPKRLKLNSDQTKGDEEPSWDGILEASETGRPTPEFSASRPLRRPWPATYTRSLPGTIPSTSALSYMISIAQVRGRFRPDIAKKLGVKPGPDFRILTDGGSVTLEDGTIIHSTQCLDPPRPVNGIAFLDIPDENFLESTIEEINVWKEERKNNKENCAVSLWVWVVGPNIETNKRLLDYIDTLDGQHMINSPTSPFQDMSLKDSAAQATRLNLLDNENFPLPCPGYSHPSGVPEPEPTDKDRILRARDSLLIDVHPTQGVQLAKLRPRFDYSLVQREVKTKFGDGRYWRAAKAAHEKIAKEAAQRDPTPSAADEVELVTLGTGSSMPSKYRNVSATAVTVPGFGNILLDCGESTLNQLRRSYGQEKTAEFLKNMKILYISHLHADHHLGTIAVLKAWFLRMVDTREDISKLYLIAPSKFLNFLEEYTQIENYGLRHINFISCDSLLIASQQHPDNKKREDSQRIEEILSALPLEKIETSRAVHCRGSFTVAFTFKQPNGFKLAYSGDTRPTNGFVEIGKDCTVLLHEATFDDELRDEALAKRHCTTSEAIQAGKDMGAKNLLLTHFSQRYPKLPNIRRQSSNGDDPLCDPFMETPEERGSTYIPRAKDIKVSEKRHDGPIVSKPDDENAMHIGFAFDMMRVKVKDFWKLESFIPALEELFKQEEKLDDELSEPNENLSKGQSQDKNRKGKKKEGPTPPQPTSKRQQDKLAKKLQRRGPPQSSN</sequence>
<dbReference type="PROSITE" id="PS51375">
    <property type="entry name" value="PPR"/>
    <property type="match status" value="3"/>
</dbReference>
<dbReference type="Gene3D" id="3.60.15.10">
    <property type="entry name" value="Ribonuclease Z/Hydroxyacylglutathione hydrolase-like"/>
    <property type="match status" value="2"/>
</dbReference>